<evidence type="ECO:0000313" key="3">
    <source>
        <dbReference type="Proteomes" id="UP001156703"/>
    </source>
</evidence>
<evidence type="ECO:0008006" key="4">
    <source>
        <dbReference type="Google" id="ProtNLM"/>
    </source>
</evidence>
<dbReference type="EMBL" id="BSOO01000035">
    <property type="protein sequence ID" value="GLR48694.1"/>
    <property type="molecule type" value="Genomic_DNA"/>
</dbReference>
<proteinExistence type="predicted"/>
<evidence type="ECO:0000256" key="1">
    <source>
        <dbReference type="SAM" id="SignalP"/>
    </source>
</evidence>
<keyword evidence="3" id="KW-1185">Reference proteome</keyword>
<feature type="signal peptide" evidence="1">
    <location>
        <begin position="1"/>
        <end position="40"/>
    </location>
</feature>
<evidence type="ECO:0000313" key="2">
    <source>
        <dbReference type="EMBL" id="GLR48694.1"/>
    </source>
</evidence>
<feature type="chain" id="PRO_5046852402" description="DUF992 domain-containing protein" evidence="1">
    <location>
        <begin position="41"/>
        <end position="153"/>
    </location>
</feature>
<comment type="caution">
    <text evidence="2">The sequence shown here is derived from an EMBL/GenBank/DDBJ whole genome shotgun (WGS) entry which is preliminary data.</text>
</comment>
<gene>
    <name evidence="2" type="ORF">GCM10007925_24130</name>
</gene>
<accession>A0ABQ5Z9N8</accession>
<reference evidence="3" key="1">
    <citation type="journal article" date="2019" name="Int. J. Syst. Evol. Microbiol.">
        <title>The Global Catalogue of Microorganisms (GCM) 10K type strain sequencing project: providing services to taxonomists for standard genome sequencing and annotation.</title>
        <authorList>
            <consortium name="The Broad Institute Genomics Platform"/>
            <consortium name="The Broad Institute Genome Sequencing Center for Infectious Disease"/>
            <person name="Wu L."/>
            <person name="Ma J."/>
        </authorList>
    </citation>
    <scope>NUCLEOTIDE SEQUENCE [LARGE SCALE GENOMIC DNA]</scope>
    <source>
        <strain evidence="3">NBRC 102146</strain>
    </source>
</reference>
<keyword evidence="1" id="KW-0732">Signal</keyword>
<organism evidence="2 3">
    <name type="scientific">Sphingomonas astaxanthinifaciens DSM 22298</name>
    <dbReference type="NCBI Taxonomy" id="1123267"/>
    <lineage>
        <taxon>Bacteria</taxon>
        <taxon>Pseudomonadati</taxon>
        <taxon>Pseudomonadota</taxon>
        <taxon>Alphaproteobacteria</taxon>
        <taxon>Sphingomonadales</taxon>
        <taxon>Sphingomonadaceae</taxon>
        <taxon>Sphingomonas</taxon>
    </lineage>
</organism>
<dbReference type="RefSeq" id="WP_156956812.1">
    <property type="nucleotide sequence ID" value="NZ_JONN01000001.1"/>
</dbReference>
<sequence>MTGSVGKPQLLGARMTAPSTTLLRTALLVAMAAPMTTANAAPAGGAMRLQLEVPVLCKLAHRGDVTESEGTIRLGTLRQFCNAPGGFVVTVGYTPGTMRGSRLQVGNAQLVLDGSGQAELLRAPGPRIAEDEVILSSTAAGQSSALRFDITPL</sequence>
<dbReference type="Proteomes" id="UP001156703">
    <property type="component" value="Unassembled WGS sequence"/>
</dbReference>
<name>A0ABQ5Z9N8_9SPHN</name>
<protein>
    <recommendedName>
        <fullName evidence="4">DUF992 domain-containing protein</fullName>
    </recommendedName>
</protein>